<evidence type="ECO:0000313" key="2">
    <source>
        <dbReference type="EMBL" id="KAF8434313.1"/>
    </source>
</evidence>
<proteinExistence type="predicted"/>
<feature type="region of interest" description="Disordered" evidence="1">
    <location>
        <begin position="17"/>
        <end position="54"/>
    </location>
</feature>
<protein>
    <submittedName>
        <fullName evidence="2">Uncharacterized protein</fullName>
    </submittedName>
</protein>
<organism evidence="2 3">
    <name type="scientific">Boletus edulis BED1</name>
    <dbReference type="NCBI Taxonomy" id="1328754"/>
    <lineage>
        <taxon>Eukaryota</taxon>
        <taxon>Fungi</taxon>
        <taxon>Dikarya</taxon>
        <taxon>Basidiomycota</taxon>
        <taxon>Agaricomycotina</taxon>
        <taxon>Agaricomycetes</taxon>
        <taxon>Agaricomycetidae</taxon>
        <taxon>Boletales</taxon>
        <taxon>Boletineae</taxon>
        <taxon>Boletaceae</taxon>
        <taxon>Boletoideae</taxon>
        <taxon>Boletus</taxon>
    </lineage>
</organism>
<sequence length="187" mass="20119">MSKYVHVASAGGRVESDYPQVSYDAPHRKGSLQSNIRVTPGRSAGRPPWRSDSSSLSTGFHRTLAWCARCSHPPSQLTIGPGSRTTSHSVTLVSVSVTVRHGSRAPSKESPQMTSSMIETVVPNTIILSMHSLKYLDLVYTAAYAHSKSTGKSSWSSRTEEGQPAPRCKPNFLQTNGGSVFADLCGL</sequence>
<evidence type="ECO:0000313" key="3">
    <source>
        <dbReference type="Proteomes" id="UP001194468"/>
    </source>
</evidence>
<gene>
    <name evidence="2" type="ORF">L210DRAFT_3506669</name>
</gene>
<accession>A0AAD4GB85</accession>
<evidence type="ECO:0000256" key="1">
    <source>
        <dbReference type="SAM" id="MobiDB-lite"/>
    </source>
</evidence>
<dbReference type="Proteomes" id="UP001194468">
    <property type="component" value="Unassembled WGS sequence"/>
</dbReference>
<dbReference type="EMBL" id="WHUW01000029">
    <property type="protein sequence ID" value="KAF8434313.1"/>
    <property type="molecule type" value="Genomic_DNA"/>
</dbReference>
<keyword evidence="3" id="KW-1185">Reference proteome</keyword>
<name>A0AAD4GB85_BOLED</name>
<comment type="caution">
    <text evidence="2">The sequence shown here is derived from an EMBL/GenBank/DDBJ whole genome shotgun (WGS) entry which is preliminary data.</text>
</comment>
<feature type="region of interest" description="Disordered" evidence="1">
    <location>
        <begin position="150"/>
        <end position="170"/>
    </location>
</feature>
<reference evidence="2" key="2">
    <citation type="journal article" date="2020" name="Nat. Commun.">
        <title>Large-scale genome sequencing of mycorrhizal fungi provides insights into the early evolution of symbiotic traits.</title>
        <authorList>
            <person name="Miyauchi S."/>
            <person name="Kiss E."/>
            <person name="Kuo A."/>
            <person name="Drula E."/>
            <person name="Kohler A."/>
            <person name="Sanchez-Garcia M."/>
            <person name="Morin E."/>
            <person name="Andreopoulos B."/>
            <person name="Barry K.W."/>
            <person name="Bonito G."/>
            <person name="Buee M."/>
            <person name="Carver A."/>
            <person name="Chen C."/>
            <person name="Cichocki N."/>
            <person name="Clum A."/>
            <person name="Culley D."/>
            <person name="Crous P.W."/>
            <person name="Fauchery L."/>
            <person name="Girlanda M."/>
            <person name="Hayes R.D."/>
            <person name="Keri Z."/>
            <person name="LaButti K."/>
            <person name="Lipzen A."/>
            <person name="Lombard V."/>
            <person name="Magnuson J."/>
            <person name="Maillard F."/>
            <person name="Murat C."/>
            <person name="Nolan M."/>
            <person name="Ohm R.A."/>
            <person name="Pangilinan J."/>
            <person name="Pereira M.F."/>
            <person name="Perotto S."/>
            <person name="Peter M."/>
            <person name="Pfister S."/>
            <person name="Riley R."/>
            <person name="Sitrit Y."/>
            <person name="Stielow J.B."/>
            <person name="Szollosi G."/>
            <person name="Zifcakova L."/>
            <person name="Stursova M."/>
            <person name="Spatafora J.W."/>
            <person name="Tedersoo L."/>
            <person name="Vaario L.M."/>
            <person name="Yamada A."/>
            <person name="Yan M."/>
            <person name="Wang P."/>
            <person name="Xu J."/>
            <person name="Bruns T."/>
            <person name="Baldrian P."/>
            <person name="Vilgalys R."/>
            <person name="Dunand C."/>
            <person name="Henrissat B."/>
            <person name="Grigoriev I.V."/>
            <person name="Hibbett D."/>
            <person name="Nagy L.G."/>
            <person name="Martin F.M."/>
        </authorList>
    </citation>
    <scope>NUCLEOTIDE SEQUENCE</scope>
    <source>
        <strain evidence="2">BED1</strain>
    </source>
</reference>
<reference evidence="2" key="1">
    <citation type="submission" date="2019-10" db="EMBL/GenBank/DDBJ databases">
        <authorList>
            <consortium name="DOE Joint Genome Institute"/>
            <person name="Kuo A."/>
            <person name="Miyauchi S."/>
            <person name="Kiss E."/>
            <person name="Drula E."/>
            <person name="Kohler A."/>
            <person name="Sanchez-Garcia M."/>
            <person name="Andreopoulos B."/>
            <person name="Barry K.W."/>
            <person name="Bonito G."/>
            <person name="Buee M."/>
            <person name="Carver A."/>
            <person name="Chen C."/>
            <person name="Cichocki N."/>
            <person name="Clum A."/>
            <person name="Culley D."/>
            <person name="Crous P.W."/>
            <person name="Fauchery L."/>
            <person name="Girlanda M."/>
            <person name="Hayes R."/>
            <person name="Keri Z."/>
            <person name="LaButti K."/>
            <person name="Lipzen A."/>
            <person name="Lombard V."/>
            <person name="Magnuson J."/>
            <person name="Maillard F."/>
            <person name="Morin E."/>
            <person name="Murat C."/>
            <person name="Nolan M."/>
            <person name="Ohm R."/>
            <person name="Pangilinan J."/>
            <person name="Pereira M."/>
            <person name="Perotto S."/>
            <person name="Peter M."/>
            <person name="Riley R."/>
            <person name="Sitrit Y."/>
            <person name="Stielow B."/>
            <person name="Szollosi G."/>
            <person name="Zifcakova L."/>
            <person name="Stursova M."/>
            <person name="Spatafora J.W."/>
            <person name="Tedersoo L."/>
            <person name="Vaario L.-M."/>
            <person name="Yamada A."/>
            <person name="Yan M."/>
            <person name="Wang P."/>
            <person name="Xu J."/>
            <person name="Bruns T."/>
            <person name="Baldrian P."/>
            <person name="Vilgalys R."/>
            <person name="Henrissat B."/>
            <person name="Grigoriev I.V."/>
            <person name="Hibbett D."/>
            <person name="Nagy L.G."/>
            <person name="Martin F.M."/>
        </authorList>
    </citation>
    <scope>NUCLEOTIDE SEQUENCE</scope>
    <source>
        <strain evidence="2">BED1</strain>
    </source>
</reference>
<dbReference type="AlphaFoldDB" id="A0AAD4GB85"/>